<reference evidence="1 2" key="1">
    <citation type="journal article" date="2016" name="Mol. Biol. Evol.">
        <title>Comparative Genomics of Early-Diverging Mushroom-Forming Fungi Provides Insights into the Origins of Lignocellulose Decay Capabilities.</title>
        <authorList>
            <person name="Nagy L.G."/>
            <person name="Riley R."/>
            <person name="Tritt A."/>
            <person name="Adam C."/>
            <person name="Daum C."/>
            <person name="Floudas D."/>
            <person name="Sun H."/>
            <person name="Yadav J.S."/>
            <person name="Pangilinan J."/>
            <person name="Larsson K.H."/>
            <person name="Matsuura K."/>
            <person name="Barry K."/>
            <person name="Labutti K."/>
            <person name="Kuo R."/>
            <person name="Ohm R.A."/>
            <person name="Bhattacharya S.S."/>
            <person name="Shirouzu T."/>
            <person name="Yoshinaga Y."/>
            <person name="Martin F.M."/>
            <person name="Grigoriev I.V."/>
            <person name="Hibbett D.S."/>
        </authorList>
    </citation>
    <scope>NUCLEOTIDE SEQUENCE [LARGE SCALE GENOMIC DNA]</scope>
    <source>
        <strain evidence="1 2">HHB12733</strain>
    </source>
</reference>
<dbReference type="InterPro" id="IPR032675">
    <property type="entry name" value="LRR_dom_sf"/>
</dbReference>
<keyword evidence="2" id="KW-1185">Reference proteome</keyword>
<accession>A0A165FV68</accession>
<dbReference type="Gene3D" id="3.80.10.10">
    <property type="entry name" value="Ribonuclease Inhibitor"/>
    <property type="match status" value="1"/>
</dbReference>
<sequence>MHPLLEIPEILLEIASCLNSADCYHLGTTCRSIWTVLRTPLWRFVHLPELRQAFSFHPRYDVGTTPWNDTVYRSEPYLPLIRRLNLQYLDGNSVGLLQILQHAQEQGREECRLRIKSLSLVFTTSILSTEIFDMSIDLIMSLQLAELAIRVEGPHSSRGADLFFHNFKTLLRGLRGSGIPKMVRFSFEAWSSICRRPLNELRAMEADIVDLMNRLPKDTFRSLDLHMMLEFNGLMPVLASLPCLEDLCLEPFYPIDARHDVPEAADMDPGTYPERPFPVLHRLSLGTTGGLNGPLHCMATIPEISSNKLSWLTLCTHDPDDFAWAGSVFQQHASAMLGVELALSAAYGGLVYIIPLLSACGNLQHLRLHLVGEDLNALQESELKIAADTWPDLRTLDIRRHVRYSSQHIQPKPVECSVLYDLSAKLKHLQCLRLPVGFSPDDESRMFSPALRRLVDTPADLTVEQFAAISPLVEFDITECSFPFSRFLSVDADDEEGYEEETERNIAESVLNTLRLVFPKIRIVKCDPHTGNCTYGYPMQEALDGDLEEEVHLPEEAELARRYFTHT</sequence>
<protein>
    <recommendedName>
        <fullName evidence="3">F-box domain-containing protein</fullName>
    </recommendedName>
</protein>
<evidence type="ECO:0008006" key="3">
    <source>
        <dbReference type="Google" id="ProtNLM"/>
    </source>
</evidence>
<dbReference type="InParanoid" id="A0A165FV68"/>
<organism evidence="1 2">
    <name type="scientific">Calocera cornea HHB12733</name>
    <dbReference type="NCBI Taxonomy" id="1353952"/>
    <lineage>
        <taxon>Eukaryota</taxon>
        <taxon>Fungi</taxon>
        <taxon>Dikarya</taxon>
        <taxon>Basidiomycota</taxon>
        <taxon>Agaricomycotina</taxon>
        <taxon>Dacrymycetes</taxon>
        <taxon>Dacrymycetales</taxon>
        <taxon>Dacrymycetaceae</taxon>
        <taxon>Calocera</taxon>
    </lineage>
</organism>
<dbReference type="EMBL" id="KV423966">
    <property type="protein sequence ID" value="KZT57240.1"/>
    <property type="molecule type" value="Genomic_DNA"/>
</dbReference>
<evidence type="ECO:0000313" key="2">
    <source>
        <dbReference type="Proteomes" id="UP000076842"/>
    </source>
</evidence>
<name>A0A165FV68_9BASI</name>
<dbReference type="Proteomes" id="UP000076842">
    <property type="component" value="Unassembled WGS sequence"/>
</dbReference>
<proteinExistence type="predicted"/>
<gene>
    <name evidence="1" type="ORF">CALCODRAFT_288211</name>
</gene>
<evidence type="ECO:0000313" key="1">
    <source>
        <dbReference type="EMBL" id="KZT57240.1"/>
    </source>
</evidence>
<dbReference type="AlphaFoldDB" id="A0A165FV68"/>
<dbReference type="OrthoDB" id="10425645at2759"/>